<evidence type="ECO:0000313" key="12">
    <source>
        <dbReference type="EMBL" id="UXX82502.1"/>
    </source>
</evidence>
<keyword evidence="4 9" id="KW-0812">Transmembrane</keyword>
<feature type="transmembrane region" description="Helical" evidence="9">
    <location>
        <begin position="17"/>
        <end position="37"/>
    </location>
</feature>
<dbReference type="PANTHER" id="PTHR11562">
    <property type="entry name" value="CATION EFFLUX PROTEIN/ ZINC TRANSPORTER"/>
    <property type="match status" value="1"/>
</dbReference>
<keyword evidence="8 9" id="KW-0472">Membrane</keyword>
<evidence type="ECO:0000256" key="5">
    <source>
        <dbReference type="ARBA" id="ARBA00022906"/>
    </source>
</evidence>
<feature type="transmembrane region" description="Helical" evidence="9">
    <location>
        <begin position="118"/>
        <end position="139"/>
    </location>
</feature>
<evidence type="ECO:0000313" key="13">
    <source>
        <dbReference type="Proteomes" id="UP001064087"/>
    </source>
</evidence>
<keyword evidence="3" id="KW-0813">Transport</keyword>
<dbReference type="Pfam" id="PF16916">
    <property type="entry name" value="ZT_dimer"/>
    <property type="match status" value="1"/>
</dbReference>
<keyword evidence="5" id="KW-0864">Zinc transport</keyword>
<feature type="transmembrane region" description="Helical" evidence="9">
    <location>
        <begin position="84"/>
        <end position="103"/>
    </location>
</feature>
<dbReference type="NCBIfam" id="TIGR01297">
    <property type="entry name" value="CDF"/>
    <property type="match status" value="1"/>
</dbReference>
<name>A0ABY6D8P3_9RHOB</name>
<evidence type="ECO:0000256" key="3">
    <source>
        <dbReference type="ARBA" id="ARBA00022448"/>
    </source>
</evidence>
<comment type="subcellular location">
    <subcellularLocation>
        <location evidence="1">Membrane</location>
        <topology evidence="1">Multi-pass membrane protein</topology>
    </subcellularLocation>
</comment>
<proteinExistence type="inferred from homology"/>
<keyword evidence="5" id="KW-0862">Zinc</keyword>
<comment type="similarity">
    <text evidence="2">Belongs to the cation diffusion facilitator (CDF) transporter (TC 2.A.4) family. SLC30A subfamily.</text>
</comment>
<reference evidence="12" key="1">
    <citation type="submission" date="2022-10" db="EMBL/GenBank/DDBJ databases">
        <title>Roseovarius pelagicus sp. nov., isolated from Arctic seawater.</title>
        <authorList>
            <person name="Hong Y.W."/>
            <person name="Hwang C.Y."/>
        </authorList>
    </citation>
    <scope>NUCLEOTIDE SEQUENCE</scope>
    <source>
        <strain evidence="12">HL-MP18</strain>
    </source>
</reference>
<dbReference type="Pfam" id="PF01545">
    <property type="entry name" value="Cation_efflux"/>
    <property type="match status" value="1"/>
</dbReference>
<evidence type="ECO:0000256" key="9">
    <source>
        <dbReference type="SAM" id="Phobius"/>
    </source>
</evidence>
<organism evidence="12 13">
    <name type="scientific">Roseovarius pelagicus</name>
    <dbReference type="NCBI Taxonomy" id="2980108"/>
    <lineage>
        <taxon>Bacteria</taxon>
        <taxon>Pseudomonadati</taxon>
        <taxon>Pseudomonadota</taxon>
        <taxon>Alphaproteobacteria</taxon>
        <taxon>Rhodobacterales</taxon>
        <taxon>Roseobacteraceae</taxon>
        <taxon>Roseovarius</taxon>
    </lineage>
</organism>
<dbReference type="InterPro" id="IPR058533">
    <property type="entry name" value="Cation_efflux_TM"/>
</dbReference>
<feature type="domain" description="Cation efflux protein cytoplasmic" evidence="11">
    <location>
        <begin position="212"/>
        <end position="287"/>
    </location>
</feature>
<gene>
    <name evidence="12" type="ORF">N7U68_15575</name>
</gene>
<evidence type="ECO:0000259" key="11">
    <source>
        <dbReference type="Pfam" id="PF16916"/>
    </source>
</evidence>
<dbReference type="InterPro" id="IPR050681">
    <property type="entry name" value="CDF/SLC30A"/>
</dbReference>
<keyword evidence="6 9" id="KW-1133">Transmembrane helix</keyword>
<evidence type="ECO:0000256" key="6">
    <source>
        <dbReference type="ARBA" id="ARBA00022989"/>
    </source>
</evidence>
<dbReference type="SUPFAM" id="SSF161111">
    <property type="entry name" value="Cation efflux protein transmembrane domain-like"/>
    <property type="match status" value="1"/>
</dbReference>
<keyword evidence="13" id="KW-1185">Reference proteome</keyword>
<dbReference type="PANTHER" id="PTHR11562:SF17">
    <property type="entry name" value="RE54080P-RELATED"/>
    <property type="match status" value="1"/>
</dbReference>
<evidence type="ECO:0000256" key="8">
    <source>
        <dbReference type="ARBA" id="ARBA00023136"/>
    </source>
</evidence>
<dbReference type="EMBL" id="CP106738">
    <property type="protein sequence ID" value="UXX82502.1"/>
    <property type="molecule type" value="Genomic_DNA"/>
</dbReference>
<dbReference type="InterPro" id="IPR036837">
    <property type="entry name" value="Cation_efflux_CTD_sf"/>
</dbReference>
<dbReference type="SUPFAM" id="SSF160240">
    <property type="entry name" value="Cation efflux protein cytoplasmic domain-like"/>
    <property type="match status" value="1"/>
</dbReference>
<evidence type="ECO:0000256" key="2">
    <source>
        <dbReference type="ARBA" id="ARBA00008873"/>
    </source>
</evidence>
<dbReference type="InterPro" id="IPR027470">
    <property type="entry name" value="Cation_efflux_CTD"/>
</dbReference>
<dbReference type="Gene3D" id="1.20.1510.10">
    <property type="entry name" value="Cation efflux protein transmembrane domain"/>
    <property type="match status" value="1"/>
</dbReference>
<feature type="transmembrane region" description="Helical" evidence="9">
    <location>
        <begin position="179"/>
        <end position="197"/>
    </location>
</feature>
<dbReference type="InterPro" id="IPR027469">
    <property type="entry name" value="Cation_efflux_TMD_sf"/>
</dbReference>
<feature type="domain" description="Cation efflux protein transmembrane" evidence="10">
    <location>
        <begin position="18"/>
        <end position="208"/>
    </location>
</feature>
<sequence length="302" mass="32468">MGHGHQHVNPEAGDMRVALAVLVNLGLTVAQIIGGIMAGSLALIADALHNFSDAISLIIAFVARKIARRPADATMTFGYGRAEIVAALINYTTLIVIGLYLIYEAAMRFADPQPVDGWLIVIIAGIALTVDLVTAALTFTMSKSSMNIRAAFLHNVADALGSVAVIVAGVAILLYDWRLIDPIVTLLIAGYILWQSFREIGGVIRILMLGSPPDMDVVTVAAILRNVDGVADVHHLHLWQMQEHTAALDAHVVIDVGRWSDADAIKARIKELCTKTLAISHTTLELECAEHACTDREMIAQG</sequence>
<evidence type="ECO:0000256" key="7">
    <source>
        <dbReference type="ARBA" id="ARBA00023065"/>
    </source>
</evidence>
<evidence type="ECO:0000256" key="1">
    <source>
        <dbReference type="ARBA" id="ARBA00004141"/>
    </source>
</evidence>
<dbReference type="Proteomes" id="UP001064087">
    <property type="component" value="Chromosome"/>
</dbReference>
<dbReference type="RefSeq" id="WP_165194097.1">
    <property type="nucleotide sequence ID" value="NZ_CP106738.1"/>
</dbReference>
<evidence type="ECO:0000259" key="10">
    <source>
        <dbReference type="Pfam" id="PF01545"/>
    </source>
</evidence>
<feature type="transmembrane region" description="Helical" evidence="9">
    <location>
        <begin position="43"/>
        <end position="63"/>
    </location>
</feature>
<keyword evidence="7" id="KW-0406">Ion transport</keyword>
<evidence type="ECO:0000256" key="4">
    <source>
        <dbReference type="ARBA" id="ARBA00022692"/>
    </source>
</evidence>
<accession>A0ABY6D8P3</accession>
<dbReference type="InterPro" id="IPR002524">
    <property type="entry name" value="Cation_efflux"/>
</dbReference>
<feature type="transmembrane region" description="Helical" evidence="9">
    <location>
        <begin position="151"/>
        <end position="173"/>
    </location>
</feature>
<protein>
    <submittedName>
        <fullName evidence="12">Cation diffusion facilitator family transporter</fullName>
    </submittedName>
</protein>